<gene>
    <name evidence="1" type="ORF">QO005_000878</name>
</gene>
<organism evidence="1 2">
    <name type="scientific">Rhizobium paknamense</name>
    <dbReference type="NCBI Taxonomy" id="1206817"/>
    <lineage>
        <taxon>Bacteria</taxon>
        <taxon>Pseudomonadati</taxon>
        <taxon>Pseudomonadota</taxon>
        <taxon>Alphaproteobacteria</taxon>
        <taxon>Hyphomicrobiales</taxon>
        <taxon>Rhizobiaceae</taxon>
        <taxon>Rhizobium/Agrobacterium group</taxon>
        <taxon>Rhizobium</taxon>
    </lineage>
</organism>
<comment type="caution">
    <text evidence="1">The sequence shown here is derived from an EMBL/GenBank/DDBJ whole genome shotgun (WGS) entry which is preliminary data.</text>
</comment>
<name>A0ABU0IB82_9HYPH</name>
<proteinExistence type="predicted"/>
<sequence>MKYLLLAFALSLFIWVALLGVVLQIWRLISP</sequence>
<evidence type="ECO:0000313" key="1">
    <source>
        <dbReference type="EMBL" id="MDQ0454551.1"/>
    </source>
</evidence>
<dbReference type="Proteomes" id="UP001235269">
    <property type="component" value="Unassembled WGS sequence"/>
</dbReference>
<accession>A0ABU0IB82</accession>
<dbReference type="EMBL" id="JAUSWH010000002">
    <property type="protein sequence ID" value="MDQ0454551.1"/>
    <property type="molecule type" value="Genomic_DNA"/>
</dbReference>
<reference evidence="1 2" key="1">
    <citation type="submission" date="2023-07" db="EMBL/GenBank/DDBJ databases">
        <title>Genomic Encyclopedia of Type Strains, Phase IV (KMG-IV): sequencing the most valuable type-strain genomes for metagenomic binning, comparative biology and taxonomic classification.</title>
        <authorList>
            <person name="Goeker M."/>
        </authorList>
    </citation>
    <scope>NUCLEOTIDE SEQUENCE [LARGE SCALE GENOMIC DNA]</scope>
    <source>
        <strain evidence="1 2">DSM 100301</strain>
    </source>
</reference>
<keyword evidence="2" id="KW-1185">Reference proteome</keyword>
<protein>
    <submittedName>
        <fullName evidence="1">Uncharacterized protein</fullName>
    </submittedName>
</protein>
<evidence type="ECO:0000313" key="2">
    <source>
        <dbReference type="Proteomes" id="UP001235269"/>
    </source>
</evidence>